<name>A0A0G1KCK6_9BACT</name>
<dbReference type="InterPro" id="IPR048846">
    <property type="entry name" value="PaaX-like_central"/>
</dbReference>
<organism evidence="8 9">
    <name type="scientific">Candidatus Yanofskybacteria bacterium GW2011_GWA2_44_9</name>
    <dbReference type="NCBI Taxonomy" id="1619025"/>
    <lineage>
        <taxon>Bacteria</taxon>
        <taxon>Candidatus Yanofskyibacteriota</taxon>
    </lineage>
</organism>
<evidence type="ECO:0000256" key="5">
    <source>
        <dbReference type="ARBA" id="ARBA00022842"/>
    </source>
</evidence>
<feature type="domain" description="Transcriptional repressor PaaX-like central Cas2-like" evidence="7">
    <location>
        <begin position="88"/>
        <end position="165"/>
    </location>
</feature>
<keyword evidence="1" id="KW-0540">Nuclease</keyword>
<evidence type="ECO:0000256" key="1">
    <source>
        <dbReference type="ARBA" id="ARBA00022722"/>
    </source>
</evidence>
<dbReference type="NCBIfam" id="TIGR01573">
    <property type="entry name" value="cas2"/>
    <property type="match status" value="1"/>
</dbReference>
<dbReference type="Proteomes" id="UP000034032">
    <property type="component" value="Unassembled WGS sequence"/>
</dbReference>
<dbReference type="Gene3D" id="3.30.70.2650">
    <property type="match status" value="1"/>
</dbReference>
<evidence type="ECO:0000259" key="7">
    <source>
        <dbReference type="Pfam" id="PF20803"/>
    </source>
</evidence>
<proteinExistence type="predicted"/>
<comment type="caution">
    <text evidence="8">The sequence shown here is derived from an EMBL/GenBank/DDBJ whole genome shotgun (WGS) entry which is preliminary data.</text>
</comment>
<dbReference type="SUPFAM" id="SSF143430">
    <property type="entry name" value="TTP0101/SSO1404-like"/>
    <property type="match status" value="1"/>
</dbReference>
<keyword evidence="2" id="KW-0479">Metal-binding</keyword>
<dbReference type="GO" id="GO:0004521">
    <property type="term" value="F:RNA endonuclease activity"/>
    <property type="evidence" value="ECO:0007669"/>
    <property type="project" value="InterPro"/>
</dbReference>
<dbReference type="EMBL" id="LCJR01000022">
    <property type="protein sequence ID" value="KKT81290.1"/>
    <property type="molecule type" value="Genomic_DNA"/>
</dbReference>
<evidence type="ECO:0000256" key="3">
    <source>
        <dbReference type="ARBA" id="ARBA00022759"/>
    </source>
</evidence>
<dbReference type="GO" id="GO:0043571">
    <property type="term" value="P:maintenance of CRISPR repeat elements"/>
    <property type="evidence" value="ECO:0007669"/>
    <property type="project" value="InterPro"/>
</dbReference>
<gene>
    <name evidence="8" type="ORF">UW79_C0022G0005</name>
</gene>
<keyword evidence="6" id="KW-0051">Antiviral defense</keyword>
<evidence type="ECO:0000313" key="8">
    <source>
        <dbReference type="EMBL" id="KKT81290.1"/>
    </source>
</evidence>
<sequence length="173" mass="20435">MRADFIPQFIGALIEIGKEIRDIWSWESLYYKGIRVKGYDRRKFYNGIKNLENRKLLYKHSNGRYGLTKKGHGWFSGRLLKFHKISHTQWDGKWRILIFDIPQELHNKRNLLRAKLKSLGFYMIQKSVFAFPYPCEKEVSAYANYLGIADYLDIITAYNLGIGEQAARKFFAL</sequence>
<evidence type="ECO:0000313" key="9">
    <source>
        <dbReference type="Proteomes" id="UP000034032"/>
    </source>
</evidence>
<keyword evidence="3" id="KW-0255">Endonuclease</keyword>
<evidence type="ECO:0000256" key="4">
    <source>
        <dbReference type="ARBA" id="ARBA00022801"/>
    </source>
</evidence>
<keyword evidence="5" id="KW-0460">Magnesium</keyword>
<accession>A0A0G1KCK6</accession>
<protein>
    <submittedName>
        <fullName evidence="8">Transcriptional regulator, PaaX family</fullName>
    </submittedName>
</protein>
<evidence type="ECO:0000256" key="6">
    <source>
        <dbReference type="ARBA" id="ARBA00023118"/>
    </source>
</evidence>
<evidence type="ECO:0000256" key="2">
    <source>
        <dbReference type="ARBA" id="ARBA00022723"/>
    </source>
</evidence>
<keyword evidence="4" id="KW-0378">Hydrolase</keyword>
<dbReference type="AlphaFoldDB" id="A0A0G1KCK6"/>
<dbReference type="InterPro" id="IPR021127">
    <property type="entry name" value="CRISPR_associated_Cas2"/>
</dbReference>
<dbReference type="Pfam" id="PF20803">
    <property type="entry name" value="PaaX_M"/>
    <property type="match status" value="1"/>
</dbReference>
<reference evidence="8 9" key="1">
    <citation type="journal article" date="2015" name="Nature">
        <title>rRNA introns, odd ribosomes, and small enigmatic genomes across a large radiation of phyla.</title>
        <authorList>
            <person name="Brown C.T."/>
            <person name="Hug L.A."/>
            <person name="Thomas B.C."/>
            <person name="Sharon I."/>
            <person name="Castelle C.J."/>
            <person name="Singh A."/>
            <person name="Wilkins M.J."/>
            <person name="Williams K.H."/>
            <person name="Banfield J.F."/>
        </authorList>
    </citation>
    <scope>NUCLEOTIDE SEQUENCE [LARGE SCALE GENOMIC DNA]</scope>
</reference>